<name>A0AAV7KMI4_9METZ</name>
<dbReference type="InterPro" id="IPR050863">
    <property type="entry name" value="CenT-Element_Derived"/>
</dbReference>
<evidence type="ECO:0000313" key="1">
    <source>
        <dbReference type="EMBL" id="KAI6661985.1"/>
    </source>
</evidence>
<dbReference type="GO" id="GO:0005634">
    <property type="term" value="C:nucleus"/>
    <property type="evidence" value="ECO:0007669"/>
    <property type="project" value="TreeGrafter"/>
</dbReference>
<reference evidence="1 2" key="1">
    <citation type="journal article" date="2023" name="BMC Biol.">
        <title>The compact genome of the sponge Oopsacas minuta (Hexactinellida) is lacking key metazoan core genes.</title>
        <authorList>
            <person name="Santini S."/>
            <person name="Schenkelaars Q."/>
            <person name="Jourda C."/>
            <person name="Duchesne M."/>
            <person name="Belahbib H."/>
            <person name="Rocher C."/>
            <person name="Selva M."/>
            <person name="Riesgo A."/>
            <person name="Vervoort M."/>
            <person name="Leys S.P."/>
            <person name="Kodjabachian L."/>
            <person name="Le Bivic A."/>
            <person name="Borchiellini C."/>
            <person name="Claverie J.M."/>
            <person name="Renard E."/>
        </authorList>
    </citation>
    <scope>NUCLEOTIDE SEQUENCE [LARGE SCALE GENOMIC DNA]</scope>
    <source>
        <strain evidence="1">SPO-2</strain>
    </source>
</reference>
<organism evidence="1 2">
    <name type="scientific">Oopsacas minuta</name>
    <dbReference type="NCBI Taxonomy" id="111878"/>
    <lineage>
        <taxon>Eukaryota</taxon>
        <taxon>Metazoa</taxon>
        <taxon>Porifera</taxon>
        <taxon>Hexactinellida</taxon>
        <taxon>Hexasterophora</taxon>
        <taxon>Lyssacinosida</taxon>
        <taxon>Leucopsacidae</taxon>
        <taxon>Oopsacas</taxon>
    </lineage>
</organism>
<dbReference type="PANTHER" id="PTHR19303:SF73">
    <property type="entry name" value="PROTEIN PDC2"/>
    <property type="match status" value="1"/>
</dbReference>
<dbReference type="GO" id="GO:0003677">
    <property type="term" value="F:DNA binding"/>
    <property type="evidence" value="ECO:0007669"/>
    <property type="project" value="TreeGrafter"/>
</dbReference>
<proteinExistence type="predicted"/>
<dbReference type="Proteomes" id="UP001165289">
    <property type="component" value="Unassembled WGS sequence"/>
</dbReference>
<keyword evidence="2" id="KW-1185">Reference proteome</keyword>
<accession>A0AAV7KMI4</accession>
<gene>
    <name evidence="1" type="ORF">LOD99_9655</name>
</gene>
<comment type="caution">
    <text evidence="1">The sequence shown here is derived from an EMBL/GenBank/DDBJ whole genome shotgun (WGS) entry which is preliminary data.</text>
</comment>
<dbReference type="EMBL" id="JAKMXF010000002">
    <property type="protein sequence ID" value="KAI6661985.1"/>
    <property type="molecule type" value="Genomic_DNA"/>
</dbReference>
<sequence>MEKAQFFANAMNVSTFIATTGFIDKWKRRHSIEMKQISGEEKSVSEENIRPWLDLTLPDLLLKYIPENIYNADETALFLQVTPERTLTFKGEKCSGSKKQKDPLTVLVGTSLVCEKLPLLAIGKSKSPRCFRVLDRYL</sequence>
<protein>
    <submittedName>
        <fullName evidence="1">Tigger transposable element-derived protein 4-like</fullName>
    </submittedName>
</protein>
<dbReference type="PANTHER" id="PTHR19303">
    <property type="entry name" value="TRANSPOSON"/>
    <property type="match status" value="1"/>
</dbReference>
<evidence type="ECO:0000313" key="2">
    <source>
        <dbReference type="Proteomes" id="UP001165289"/>
    </source>
</evidence>
<dbReference type="AlphaFoldDB" id="A0AAV7KMI4"/>